<comment type="function">
    <text evidence="9">Catalyzes the first step in the biosynthesis of NAD from nicotinic acid, the ATP-dependent synthesis of beta-nicotinate D-ribonucleotide from nicotinate and 5-phospho-D-ribose 1-phosphate.</text>
</comment>
<dbReference type="AlphaFoldDB" id="A0A1L3GCY5"/>
<evidence type="ECO:0000259" key="11">
    <source>
        <dbReference type="Pfam" id="PF17956"/>
    </source>
</evidence>
<evidence type="ECO:0000256" key="3">
    <source>
        <dbReference type="ARBA" id="ARBA00013236"/>
    </source>
</evidence>
<comment type="similarity">
    <text evidence="2 9">Belongs to the NAPRTase family.</text>
</comment>
<gene>
    <name evidence="12" type="ORF">A7E75_01325</name>
</gene>
<evidence type="ECO:0000256" key="6">
    <source>
        <dbReference type="ARBA" id="ARBA00022642"/>
    </source>
</evidence>
<feature type="domain" description="Nicotinate phosphoribosyltransferase C-terminal" evidence="11">
    <location>
        <begin position="358"/>
        <end position="465"/>
    </location>
</feature>
<keyword evidence="4" id="KW-0597">Phosphoprotein</keyword>
<evidence type="ECO:0000256" key="7">
    <source>
        <dbReference type="ARBA" id="ARBA00022679"/>
    </source>
</evidence>
<sequence length="483" mass="53005">MDAYRYSALLTDLYELTMLAGYFEKGMHRQTAVFDLFFRRNPYQGGYAVFAGLQPALEYLSQLHFTAQDVAYLQNLGMFKPAFLDFLREFRFRGKVIAPPEGTIVFANEPLLTVEGELAEAQLVETALLNIINFQTLVATKAARIVSVAAPGVVVEFGLRRAHGPDGGLSEARAAYIGGARSTSNTWAGQVFGIPVKGTHAHSWVMAFPDELGAFRAYADCFPEQCILLVDTYDTLASGVPNAIIVARELRARGHEVKGIRLDSGDLAYLSKQARRMLDEAGFPDIKIVASSDLDETVIQSIRGEGGRVDIYGVGTQLATCGGEGGGALGGVYKLVRFDHQPKLKVTSDIAKATLPDRKKLWRAVLPDGGYVLDIICLEDEQPRPGATVFDPLNPSRSKKIPTEVNFEEVRQVVMRAGRILSPAPGLEVMADRCAVQMLRLPKGTTRLTNPHVYKVAMSAALHRLRSELMRKAQENQPGYRKG</sequence>
<dbReference type="STRING" id="29542.A6070_09940"/>
<dbReference type="NCBIfam" id="NF009131">
    <property type="entry name" value="PRK12484.1"/>
    <property type="match status" value="1"/>
</dbReference>
<dbReference type="Proteomes" id="UP000182264">
    <property type="component" value="Chromosome"/>
</dbReference>
<dbReference type="GO" id="GO:0005829">
    <property type="term" value="C:cytosol"/>
    <property type="evidence" value="ECO:0007669"/>
    <property type="project" value="TreeGrafter"/>
</dbReference>
<protein>
    <recommendedName>
        <fullName evidence="3 9">Nicotinate phosphoribosyltransferase</fullName>
        <ecNumber evidence="3 9">6.3.4.21</ecNumber>
    </recommendedName>
</protein>
<comment type="catalytic activity">
    <reaction evidence="8 9">
        <text>5-phospho-alpha-D-ribose 1-diphosphate + nicotinate + ATP + H2O = nicotinate beta-D-ribonucleotide + ADP + phosphate + diphosphate</text>
        <dbReference type="Rhea" id="RHEA:36163"/>
        <dbReference type="ChEBI" id="CHEBI:15377"/>
        <dbReference type="ChEBI" id="CHEBI:30616"/>
        <dbReference type="ChEBI" id="CHEBI:32544"/>
        <dbReference type="ChEBI" id="CHEBI:33019"/>
        <dbReference type="ChEBI" id="CHEBI:43474"/>
        <dbReference type="ChEBI" id="CHEBI:57502"/>
        <dbReference type="ChEBI" id="CHEBI:58017"/>
        <dbReference type="ChEBI" id="CHEBI:456216"/>
        <dbReference type="EC" id="6.3.4.21"/>
    </reaction>
</comment>
<dbReference type="InterPro" id="IPR007229">
    <property type="entry name" value="Nic_PRibTrfase-Fam"/>
</dbReference>
<keyword evidence="6 9" id="KW-0662">Pyridine nucleotide biosynthesis</keyword>
<evidence type="ECO:0000256" key="2">
    <source>
        <dbReference type="ARBA" id="ARBA00010897"/>
    </source>
</evidence>
<dbReference type="CDD" id="cd01570">
    <property type="entry name" value="NAPRTase_A"/>
    <property type="match status" value="1"/>
</dbReference>
<dbReference type="GO" id="GO:0034355">
    <property type="term" value="P:NAD+ biosynthetic process via the salvage pathway"/>
    <property type="evidence" value="ECO:0007669"/>
    <property type="project" value="UniProtKB-ARBA"/>
</dbReference>
<dbReference type="GO" id="GO:0004516">
    <property type="term" value="F:nicotinate phosphoribosyltransferase activity"/>
    <property type="evidence" value="ECO:0007669"/>
    <property type="project" value="UniProtKB-UniRule"/>
</dbReference>
<dbReference type="InterPro" id="IPR036068">
    <property type="entry name" value="Nicotinate_pribotase-like_C"/>
</dbReference>
<comment type="PTM">
    <text evidence="9">Transiently phosphorylated on a His residue during the reaction cycle. Phosphorylation strongly increases the affinity for substrates and increases the rate of nicotinate D-ribonucleotide production. Dephosphorylation regenerates the low-affinity form of the enzyme, leading to product release.</text>
</comment>
<dbReference type="Pfam" id="PF17956">
    <property type="entry name" value="NAPRTase_C"/>
    <property type="match status" value="1"/>
</dbReference>
<accession>A0A1L3GCY5</accession>
<dbReference type="RefSeq" id="WP_072285624.1">
    <property type="nucleotide sequence ID" value="NZ_CP015455.1"/>
</dbReference>
<dbReference type="KEGG" id="pace:A6070_09940"/>
<dbReference type="Pfam" id="PF17767">
    <property type="entry name" value="NAPRTase_N"/>
    <property type="match status" value="1"/>
</dbReference>
<evidence type="ECO:0000313" key="13">
    <source>
        <dbReference type="Proteomes" id="UP000182264"/>
    </source>
</evidence>
<proteinExistence type="inferred from homology"/>
<dbReference type="InterPro" id="IPR041619">
    <property type="entry name" value="NAPRTase_C"/>
</dbReference>
<comment type="pathway">
    <text evidence="1 9">Cofactor biosynthesis; NAD(+) biosynthesis; nicotinate D-ribonucleotide from nicotinate: step 1/1.</text>
</comment>
<dbReference type="InterPro" id="IPR013785">
    <property type="entry name" value="Aldolase_TIM"/>
</dbReference>
<evidence type="ECO:0000256" key="9">
    <source>
        <dbReference type="RuleBase" id="RU365100"/>
    </source>
</evidence>
<keyword evidence="7 9" id="KW-0808">Transferase</keyword>
<dbReference type="PANTHER" id="PTHR11098">
    <property type="entry name" value="NICOTINATE PHOSPHORIBOSYLTRANSFERASE"/>
    <property type="match status" value="1"/>
</dbReference>
<dbReference type="SUPFAM" id="SSF54675">
    <property type="entry name" value="Nicotinate/Quinolinate PRTase N-terminal domain-like"/>
    <property type="match status" value="1"/>
</dbReference>
<organism evidence="12 13">
    <name type="scientific">Syntrophotalea acetylenica</name>
    <name type="common">Pelobacter acetylenicus</name>
    <dbReference type="NCBI Taxonomy" id="29542"/>
    <lineage>
        <taxon>Bacteria</taxon>
        <taxon>Pseudomonadati</taxon>
        <taxon>Thermodesulfobacteriota</taxon>
        <taxon>Desulfuromonadia</taxon>
        <taxon>Desulfuromonadales</taxon>
        <taxon>Syntrophotaleaceae</taxon>
        <taxon>Syntrophotalea</taxon>
    </lineage>
</organism>
<keyword evidence="5 9" id="KW-0436">Ligase</keyword>
<dbReference type="GO" id="GO:0047280">
    <property type="term" value="F:nicotinamide phosphoribosyltransferase activity"/>
    <property type="evidence" value="ECO:0007669"/>
    <property type="project" value="UniProtKB-ARBA"/>
</dbReference>
<dbReference type="InterPro" id="IPR040727">
    <property type="entry name" value="NAPRTase_N"/>
</dbReference>
<dbReference type="UniPathway" id="UPA00253">
    <property type="reaction ID" value="UER00457"/>
</dbReference>
<reference evidence="12 13" key="1">
    <citation type="journal article" date="2017" name="Genome Announc.">
        <title>Complete Genome Sequences of Two Acetylene-Fermenting Pelobacter acetylenicus Strains.</title>
        <authorList>
            <person name="Sutton J.M."/>
            <person name="Baesman S.M."/>
            <person name="Fierst J.L."/>
            <person name="Poret-Peterson A.T."/>
            <person name="Oremland R.S."/>
            <person name="Dunlap D.S."/>
            <person name="Akob D.M."/>
        </authorList>
    </citation>
    <scope>NUCLEOTIDE SEQUENCE [LARGE SCALE GENOMIC DNA]</scope>
    <source>
        <strain evidence="12 13">DSM 3247</strain>
    </source>
</reference>
<dbReference type="NCBIfam" id="TIGR01513">
    <property type="entry name" value="NAPRTase_put"/>
    <property type="match status" value="1"/>
</dbReference>
<dbReference type="NCBIfam" id="NF006695">
    <property type="entry name" value="PRK09243.1-2"/>
    <property type="match status" value="1"/>
</dbReference>
<keyword evidence="13" id="KW-1185">Reference proteome</keyword>
<dbReference type="OrthoDB" id="9771406at2"/>
<dbReference type="InterPro" id="IPR006405">
    <property type="entry name" value="Nic_PRibTrfase_pncB"/>
</dbReference>
<dbReference type="SUPFAM" id="SSF51690">
    <property type="entry name" value="Nicotinate/Quinolinate PRTase C-terminal domain-like"/>
    <property type="match status" value="1"/>
</dbReference>
<dbReference type="PIRSF" id="PIRSF000484">
    <property type="entry name" value="NAPRT"/>
    <property type="match status" value="1"/>
</dbReference>
<evidence type="ECO:0000259" key="10">
    <source>
        <dbReference type="Pfam" id="PF17767"/>
    </source>
</evidence>
<dbReference type="EMBL" id="CP015518">
    <property type="protein sequence ID" value="APG23811.1"/>
    <property type="molecule type" value="Genomic_DNA"/>
</dbReference>
<feature type="domain" description="Nicotinate phosphoribosyltransferase N-terminal" evidence="10">
    <location>
        <begin position="9"/>
        <end position="133"/>
    </location>
</feature>
<evidence type="ECO:0000256" key="1">
    <source>
        <dbReference type="ARBA" id="ARBA00004952"/>
    </source>
</evidence>
<dbReference type="FunFam" id="3.20.20.70:FF:000076">
    <property type="entry name" value="Nicotinate phosphoribosyltransferase"/>
    <property type="match status" value="1"/>
</dbReference>
<evidence type="ECO:0000256" key="8">
    <source>
        <dbReference type="ARBA" id="ARBA00048668"/>
    </source>
</evidence>
<name>A0A1L3GCY5_SYNAC</name>
<evidence type="ECO:0000256" key="4">
    <source>
        <dbReference type="ARBA" id="ARBA00022553"/>
    </source>
</evidence>
<dbReference type="PANTHER" id="PTHR11098:SF1">
    <property type="entry name" value="NICOTINATE PHOSPHORIBOSYLTRANSFERASE"/>
    <property type="match status" value="1"/>
</dbReference>
<dbReference type="EC" id="6.3.4.21" evidence="3 9"/>
<dbReference type="Gene3D" id="3.20.140.10">
    <property type="entry name" value="nicotinate phosphoribosyltransferase"/>
    <property type="match status" value="1"/>
</dbReference>
<evidence type="ECO:0000256" key="5">
    <source>
        <dbReference type="ARBA" id="ARBA00022598"/>
    </source>
</evidence>
<dbReference type="Gene3D" id="3.20.20.70">
    <property type="entry name" value="Aldolase class I"/>
    <property type="match status" value="1"/>
</dbReference>
<evidence type="ECO:0000313" key="12">
    <source>
        <dbReference type="EMBL" id="APG23811.1"/>
    </source>
</evidence>
<keyword evidence="12" id="KW-0328">Glycosyltransferase</keyword>